<proteinExistence type="inferred from homology"/>
<keyword evidence="3 4" id="KW-0663">Pyridoxal phosphate</keyword>
<dbReference type="Pfam" id="PF01053">
    <property type="entry name" value="Cys_Met_Meta_PP"/>
    <property type="match status" value="1"/>
</dbReference>
<dbReference type="PIRSF" id="PIRSF001434">
    <property type="entry name" value="CGS"/>
    <property type="match status" value="1"/>
</dbReference>
<dbReference type="SUPFAM" id="SSF53383">
    <property type="entry name" value="PLP-dependent transferases"/>
    <property type="match status" value="1"/>
</dbReference>
<keyword evidence="6" id="KW-1185">Reference proteome</keyword>
<evidence type="ECO:0000256" key="1">
    <source>
        <dbReference type="ARBA" id="ARBA00001933"/>
    </source>
</evidence>
<comment type="similarity">
    <text evidence="2 4">Belongs to the trans-sulfuration enzymes family.</text>
</comment>
<protein>
    <submittedName>
        <fullName evidence="5">Trans-sulfuration enzyme family protein</fullName>
    </submittedName>
</protein>
<dbReference type="InterPro" id="IPR015424">
    <property type="entry name" value="PyrdxlP-dep_Trfase"/>
</dbReference>
<evidence type="ECO:0000313" key="6">
    <source>
        <dbReference type="Proteomes" id="UP001596356"/>
    </source>
</evidence>
<name>A0ABW2AUE7_9MICO</name>
<evidence type="ECO:0000256" key="3">
    <source>
        <dbReference type="ARBA" id="ARBA00022898"/>
    </source>
</evidence>
<gene>
    <name evidence="5" type="ORF">ACFQBT_12760</name>
</gene>
<evidence type="ECO:0000256" key="4">
    <source>
        <dbReference type="RuleBase" id="RU362118"/>
    </source>
</evidence>
<dbReference type="InterPro" id="IPR015422">
    <property type="entry name" value="PyrdxlP-dep_Trfase_small"/>
</dbReference>
<dbReference type="Gene3D" id="3.40.640.10">
    <property type="entry name" value="Type I PLP-dependent aspartate aminotransferase-like (Major domain)"/>
    <property type="match status" value="1"/>
</dbReference>
<dbReference type="Gene3D" id="3.90.1150.10">
    <property type="entry name" value="Aspartate Aminotransferase, domain 1"/>
    <property type="match status" value="1"/>
</dbReference>
<dbReference type="InterPro" id="IPR000277">
    <property type="entry name" value="Cys/Met-Metab_PyrdxlP-dep_enz"/>
</dbReference>
<evidence type="ECO:0000256" key="2">
    <source>
        <dbReference type="ARBA" id="ARBA00009077"/>
    </source>
</evidence>
<evidence type="ECO:0000313" key="5">
    <source>
        <dbReference type="EMBL" id="MFC6714639.1"/>
    </source>
</evidence>
<sequence length="360" mass="37641">MPQHPDDLRPETVLVAGGRPDKAPGASLSTPVTFTSTYVAGGDPDYARSGNPTWSSFEEVLGALEGGTALTFSSGMGAIAAAMSLCPPGGTIVAGRHVYSGTGGLLEQLAADGRCTVLRVPVDDTPAVLDALPGAAVLWLESPSNPMMEIADLPVLCEAARSANVITVCDNTFMTPILQRPLSMGADVVVHSVTKFLAGHSDVVMGATVTADPDLHGKLLARRTLHGAVPGPMETWLALRGMRTLAVRMERGAHSAATLARRLGDHPAVSRVRYPGVGAMLSIELTGGLPAALTLEQRVAVWTNATSLGGVESLLERRRRHALEVDTVPEDLVRLAVGIEHVEDLWADLVQALEPGADPA</sequence>
<dbReference type="InterPro" id="IPR015421">
    <property type="entry name" value="PyrdxlP-dep_Trfase_major"/>
</dbReference>
<dbReference type="EMBL" id="JBHSWJ010000002">
    <property type="protein sequence ID" value="MFC6714639.1"/>
    <property type="molecule type" value="Genomic_DNA"/>
</dbReference>
<comment type="cofactor">
    <cofactor evidence="1 4">
        <name>pyridoxal 5'-phosphate</name>
        <dbReference type="ChEBI" id="CHEBI:597326"/>
    </cofactor>
</comment>
<accession>A0ABW2AUE7</accession>
<dbReference type="RefSeq" id="WP_377825480.1">
    <property type="nucleotide sequence ID" value="NZ_JBHSWJ010000002.1"/>
</dbReference>
<dbReference type="PANTHER" id="PTHR11808">
    <property type="entry name" value="TRANS-SULFURATION ENZYME FAMILY MEMBER"/>
    <property type="match status" value="1"/>
</dbReference>
<organism evidence="5 6">
    <name type="scientific">Branchiibius cervicis</name>
    <dbReference type="NCBI Taxonomy" id="908252"/>
    <lineage>
        <taxon>Bacteria</taxon>
        <taxon>Bacillati</taxon>
        <taxon>Actinomycetota</taxon>
        <taxon>Actinomycetes</taxon>
        <taxon>Micrococcales</taxon>
        <taxon>Dermacoccaceae</taxon>
        <taxon>Branchiibius</taxon>
    </lineage>
</organism>
<comment type="caution">
    <text evidence="5">The sequence shown here is derived from an EMBL/GenBank/DDBJ whole genome shotgun (WGS) entry which is preliminary data.</text>
</comment>
<dbReference type="Proteomes" id="UP001596356">
    <property type="component" value="Unassembled WGS sequence"/>
</dbReference>
<dbReference type="PANTHER" id="PTHR11808:SF15">
    <property type="entry name" value="CYSTATHIONINE GAMMA-LYASE"/>
    <property type="match status" value="1"/>
</dbReference>
<reference evidence="6" key="1">
    <citation type="journal article" date="2019" name="Int. J. Syst. Evol. Microbiol.">
        <title>The Global Catalogue of Microorganisms (GCM) 10K type strain sequencing project: providing services to taxonomists for standard genome sequencing and annotation.</title>
        <authorList>
            <consortium name="The Broad Institute Genomics Platform"/>
            <consortium name="The Broad Institute Genome Sequencing Center for Infectious Disease"/>
            <person name="Wu L."/>
            <person name="Ma J."/>
        </authorList>
    </citation>
    <scope>NUCLEOTIDE SEQUENCE [LARGE SCALE GENOMIC DNA]</scope>
    <source>
        <strain evidence="6">NBRC 106593</strain>
    </source>
</reference>